<evidence type="ECO:0000256" key="2">
    <source>
        <dbReference type="ARBA" id="ARBA00022723"/>
    </source>
</evidence>
<dbReference type="GO" id="GO:0019829">
    <property type="term" value="F:ATPase-coupled monoatomic cation transmembrane transporter activity"/>
    <property type="evidence" value="ECO:0007669"/>
    <property type="project" value="TreeGrafter"/>
</dbReference>
<dbReference type="InterPro" id="IPR006544">
    <property type="entry name" value="P-type_TPase_V"/>
</dbReference>
<keyword evidence="2" id="KW-0479">Metal-binding</keyword>
<dbReference type="InterPro" id="IPR023298">
    <property type="entry name" value="ATPase_P-typ_TM_dom_sf"/>
</dbReference>
<evidence type="ECO:0000256" key="8">
    <source>
        <dbReference type="SAM" id="Phobius"/>
    </source>
</evidence>
<dbReference type="GO" id="GO:0046872">
    <property type="term" value="F:metal ion binding"/>
    <property type="evidence" value="ECO:0007669"/>
    <property type="project" value="UniProtKB-KW"/>
</dbReference>
<feature type="transmembrane region" description="Helical" evidence="8">
    <location>
        <begin position="351"/>
        <end position="376"/>
    </location>
</feature>
<feature type="transmembrane region" description="Helical" evidence="8">
    <location>
        <begin position="248"/>
        <end position="267"/>
    </location>
</feature>
<dbReference type="Pfam" id="PF00122">
    <property type="entry name" value="E1-E2_ATPase"/>
    <property type="match status" value="1"/>
</dbReference>
<feature type="region of interest" description="Disordered" evidence="7">
    <location>
        <begin position="1"/>
        <end position="33"/>
    </location>
</feature>
<gene>
    <name evidence="10" type="ORF">BDK51DRAFT_45012</name>
</gene>
<name>A0A4P9WKH8_9FUNG</name>
<keyword evidence="8" id="KW-1133">Transmembrane helix</keyword>
<feature type="transmembrane region" description="Helical" evidence="8">
    <location>
        <begin position="584"/>
        <end position="603"/>
    </location>
</feature>
<keyword evidence="5" id="KW-0460">Magnesium</keyword>
<sequence>MADNSSPDASPQHNLQPATPPSRARPVQPPASLTSPACTALAGLPDRNTWNLLRSPPDCSVSPAIYHCFTMLPERSRGLLLLLLGAAFNSAEAKPLWNTVNGVDLNGNTCPAIIRLNVPCPVVCVTDLKSCPAAVAPSCPAGQVWCQDGACHPSTCPAGLTSLCSCPTGWDPSVLSNPATTSSTLLPCLGNFSTSVPDYDEDDVLGQQPLYKACASKLGSANVSGKSVQLNCAPKSVTPLSYTATEFVVFYGFWGGEAFLLLMFLFYKMAVESVGHGKITNHALLTLFYKTDHPRSMVQRSREFLEKREGRPLFSLSPSNEVEMADLDVKPDDVDLSLHFTGYRRDLFGSFALASVSLSSFIWIALLSICVADYYGAFAGLDFRDNEMLFVNHDNLSTIFVILWHLSVVWFVSIKIASSRALTFFSVRCPLARATTVVIKRKREEPIRLSNSGRVVEFVQIIENSFRRLTRTDYTVSVVEVEQTSGGRRFIPYECVRYVFDEKSRTFEPTRFLLGPTCADLHKQGGGLASREAFFREELIGNNEIAFPADTFASMLLKEFSGFFYIYQMMTLFVWYYYGYYYMGIVLTIVIVCAGLLKVTVALRSQRKVLEMASFEGSVRVCRDGMWRDFSTRDLVPGDVIEVQATEHVLPVDCVLVDGGAVADESSLTGEALPVAKFPLRDEATRFHRDDTFKANCLYAGCHVLQTQPSAPDTPVRAVVTATGASTSKGRLVRDILYPTAVSFVFSEHLKVRTGMDEEKGENPFFAVSLPDPFRGFVGGDGV</sequence>
<evidence type="ECO:0000256" key="5">
    <source>
        <dbReference type="ARBA" id="ARBA00022842"/>
    </source>
</evidence>
<dbReference type="EMBL" id="KZ994786">
    <property type="protein sequence ID" value="RKO92078.1"/>
    <property type="molecule type" value="Genomic_DNA"/>
</dbReference>
<dbReference type="PANTHER" id="PTHR45630">
    <property type="entry name" value="CATION-TRANSPORTING ATPASE-RELATED"/>
    <property type="match status" value="1"/>
</dbReference>
<evidence type="ECO:0000256" key="6">
    <source>
        <dbReference type="ARBA" id="ARBA00022967"/>
    </source>
</evidence>
<feature type="compositionally biased region" description="Polar residues" evidence="7">
    <location>
        <begin position="1"/>
        <end position="17"/>
    </location>
</feature>
<evidence type="ECO:0000256" key="3">
    <source>
        <dbReference type="ARBA" id="ARBA00022741"/>
    </source>
</evidence>
<dbReference type="Gene3D" id="2.70.150.10">
    <property type="entry name" value="Calcium-transporting ATPase, cytoplasmic transduction domain A"/>
    <property type="match status" value="1"/>
</dbReference>
<keyword evidence="11" id="KW-1185">Reference proteome</keyword>
<organism evidence="10 11">
    <name type="scientific">Blyttiomyces helicus</name>
    <dbReference type="NCBI Taxonomy" id="388810"/>
    <lineage>
        <taxon>Eukaryota</taxon>
        <taxon>Fungi</taxon>
        <taxon>Fungi incertae sedis</taxon>
        <taxon>Chytridiomycota</taxon>
        <taxon>Chytridiomycota incertae sedis</taxon>
        <taxon>Chytridiomycetes</taxon>
        <taxon>Chytridiomycetes incertae sedis</taxon>
        <taxon>Blyttiomyces</taxon>
    </lineage>
</organism>
<feature type="transmembrane region" description="Helical" evidence="8">
    <location>
        <begin position="560"/>
        <end position="578"/>
    </location>
</feature>
<dbReference type="GO" id="GO:0140358">
    <property type="term" value="F:P-type transmembrane transporter activity"/>
    <property type="evidence" value="ECO:0007669"/>
    <property type="project" value="InterPro"/>
</dbReference>
<keyword evidence="3" id="KW-0547">Nucleotide-binding</keyword>
<dbReference type="SUPFAM" id="SSF81665">
    <property type="entry name" value="Calcium ATPase, transmembrane domain M"/>
    <property type="match status" value="1"/>
</dbReference>
<dbReference type="GO" id="GO:0016020">
    <property type="term" value="C:membrane"/>
    <property type="evidence" value="ECO:0007669"/>
    <property type="project" value="UniProtKB-SubCell"/>
</dbReference>
<evidence type="ECO:0000256" key="4">
    <source>
        <dbReference type="ARBA" id="ARBA00022840"/>
    </source>
</evidence>
<evidence type="ECO:0000313" key="11">
    <source>
        <dbReference type="Proteomes" id="UP000269721"/>
    </source>
</evidence>
<keyword evidence="6" id="KW-1278">Translocase</keyword>
<protein>
    <submittedName>
        <fullName evidence="10">E1-E2 ATPase-domain-containing protein</fullName>
    </submittedName>
</protein>
<dbReference type="InterPro" id="IPR008250">
    <property type="entry name" value="ATPase_P-typ_transduc_dom_A_sf"/>
</dbReference>
<dbReference type="GO" id="GO:0005524">
    <property type="term" value="F:ATP binding"/>
    <property type="evidence" value="ECO:0007669"/>
    <property type="project" value="UniProtKB-KW"/>
</dbReference>
<keyword evidence="8" id="KW-0472">Membrane</keyword>
<dbReference type="AlphaFoldDB" id="A0A4P9WKH8"/>
<reference evidence="11" key="1">
    <citation type="journal article" date="2018" name="Nat. Microbiol.">
        <title>Leveraging single-cell genomics to expand the fungal tree of life.</title>
        <authorList>
            <person name="Ahrendt S.R."/>
            <person name="Quandt C.A."/>
            <person name="Ciobanu D."/>
            <person name="Clum A."/>
            <person name="Salamov A."/>
            <person name="Andreopoulos B."/>
            <person name="Cheng J.F."/>
            <person name="Woyke T."/>
            <person name="Pelin A."/>
            <person name="Henrissat B."/>
            <person name="Reynolds N.K."/>
            <person name="Benny G.L."/>
            <person name="Smith M.E."/>
            <person name="James T.Y."/>
            <person name="Grigoriev I.V."/>
        </authorList>
    </citation>
    <scope>NUCLEOTIDE SEQUENCE [LARGE SCALE GENOMIC DNA]</scope>
</reference>
<feature type="transmembrane region" description="Helical" evidence="8">
    <location>
        <begin position="396"/>
        <end position="418"/>
    </location>
</feature>
<dbReference type="Proteomes" id="UP000269721">
    <property type="component" value="Unassembled WGS sequence"/>
</dbReference>
<proteinExistence type="predicted"/>
<evidence type="ECO:0000256" key="1">
    <source>
        <dbReference type="ARBA" id="ARBA00004141"/>
    </source>
</evidence>
<evidence type="ECO:0000259" key="9">
    <source>
        <dbReference type="Pfam" id="PF00122"/>
    </source>
</evidence>
<accession>A0A4P9WKH8</accession>
<dbReference type="OrthoDB" id="2135642at2759"/>
<keyword evidence="4" id="KW-0067">ATP-binding</keyword>
<feature type="domain" description="P-type ATPase A" evidence="9">
    <location>
        <begin position="617"/>
        <end position="736"/>
    </location>
</feature>
<evidence type="ECO:0000313" key="10">
    <source>
        <dbReference type="EMBL" id="RKO92078.1"/>
    </source>
</evidence>
<dbReference type="SUPFAM" id="SSF81653">
    <property type="entry name" value="Calcium ATPase, transduction domain A"/>
    <property type="match status" value="1"/>
</dbReference>
<keyword evidence="8" id="KW-0812">Transmembrane</keyword>
<dbReference type="InterPro" id="IPR059000">
    <property type="entry name" value="ATPase_P-type_domA"/>
</dbReference>
<evidence type="ECO:0000256" key="7">
    <source>
        <dbReference type="SAM" id="MobiDB-lite"/>
    </source>
</evidence>
<dbReference type="PANTHER" id="PTHR45630:SF11">
    <property type="entry name" value="CATION-TRANSPORTING P-TYPE ATPASE N-TERMINAL DOMAIN-CONTAINING PROTEIN"/>
    <property type="match status" value="1"/>
</dbReference>
<comment type="subcellular location">
    <subcellularLocation>
        <location evidence="1">Membrane</location>
        <topology evidence="1">Multi-pass membrane protein</topology>
    </subcellularLocation>
</comment>